<keyword evidence="4 14" id="KW-0245">EGF-like domain</keyword>
<dbReference type="InterPro" id="IPR000152">
    <property type="entry name" value="EGF-type_Asp/Asn_hydroxyl_site"/>
</dbReference>
<dbReference type="FunFam" id="2.10.25.140:FF:000001">
    <property type="entry name" value="Delta-like protein"/>
    <property type="match status" value="1"/>
</dbReference>
<evidence type="ECO:0000256" key="14">
    <source>
        <dbReference type="PROSITE-ProRule" id="PRU00076"/>
    </source>
</evidence>
<dbReference type="GO" id="GO:0009986">
    <property type="term" value="C:cell surface"/>
    <property type="evidence" value="ECO:0007669"/>
    <property type="project" value="UniProtKB-ARBA"/>
</dbReference>
<evidence type="ECO:0000256" key="16">
    <source>
        <dbReference type="RuleBase" id="RU280815"/>
    </source>
</evidence>
<feature type="domain" description="EGF-like" evidence="19">
    <location>
        <begin position="467"/>
        <end position="503"/>
    </location>
</feature>
<dbReference type="SMART" id="SM00179">
    <property type="entry name" value="EGF_CA"/>
    <property type="match status" value="6"/>
</dbReference>
<feature type="region of interest" description="Disordered" evidence="17">
    <location>
        <begin position="756"/>
        <end position="794"/>
    </location>
</feature>
<accession>A0AAE1JZ24</accession>
<feature type="region of interest" description="Disordered" evidence="17">
    <location>
        <begin position="872"/>
        <end position="909"/>
    </location>
</feature>
<dbReference type="FunFam" id="2.10.25.10:FF:000018">
    <property type="entry name" value="Delta-like 1"/>
    <property type="match status" value="1"/>
</dbReference>
<dbReference type="Pfam" id="PF00008">
    <property type="entry name" value="EGF"/>
    <property type="match status" value="5"/>
</dbReference>
<proteinExistence type="predicted"/>
<dbReference type="SUPFAM" id="SSF57196">
    <property type="entry name" value="EGF/Laminin"/>
    <property type="match status" value="7"/>
</dbReference>
<dbReference type="GO" id="GO:0043208">
    <property type="term" value="F:glycosphingolipid binding"/>
    <property type="evidence" value="ECO:0007669"/>
    <property type="project" value="UniProtKB-ARBA"/>
</dbReference>
<evidence type="ECO:0000256" key="13">
    <source>
        <dbReference type="ARBA" id="ARBA00023180"/>
    </source>
</evidence>
<dbReference type="FunFam" id="2.10.25.10:FF:000143">
    <property type="entry name" value="Protein crumbs 1"/>
    <property type="match status" value="2"/>
</dbReference>
<feature type="domain" description="DSL" evidence="20">
    <location>
        <begin position="275"/>
        <end position="319"/>
    </location>
</feature>
<dbReference type="InterPro" id="IPR000742">
    <property type="entry name" value="EGF"/>
</dbReference>
<feature type="compositionally biased region" description="Gly residues" evidence="17">
    <location>
        <begin position="872"/>
        <end position="890"/>
    </location>
</feature>
<dbReference type="InterPro" id="IPR001774">
    <property type="entry name" value="DSL"/>
</dbReference>
<comment type="function">
    <text evidence="16">Putative Notch ligand involved in the mediation of Notch signaling.</text>
</comment>
<comment type="subcellular location">
    <subcellularLocation>
        <location evidence="1">Cell membrane</location>
        <topology evidence="1">Single-pass type I membrane protein</topology>
    </subcellularLocation>
    <subcellularLocation>
        <location evidence="16">Membrane</location>
        <topology evidence="16">Single-pass type I membrane protein</topology>
    </subcellularLocation>
</comment>
<dbReference type="GO" id="GO:0007219">
    <property type="term" value="P:Notch signaling pathway"/>
    <property type="evidence" value="ECO:0007669"/>
    <property type="project" value="InterPro"/>
</dbReference>
<dbReference type="FunFam" id="2.10.25.10:FF:000064">
    <property type="entry name" value="Delta-like protein"/>
    <property type="match status" value="1"/>
</dbReference>
<dbReference type="Pfam" id="PF21700">
    <property type="entry name" value="EGF_DL_JAG"/>
    <property type="match status" value="1"/>
</dbReference>
<dbReference type="InterPro" id="IPR051830">
    <property type="entry name" value="NOTCH_homolog"/>
</dbReference>
<evidence type="ECO:0000256" key="12">
    <source>
        <dbReference type="ARBA" id="ARBA00023157"/>
    </source>
</evidence>
<evidence type="ECO:0000256" key="10">
    <source>
        <dbReference type="ARBA" id="ARBA00022989"/>
    </source>
</evidence>
<keyword evidence="10 16" id="KW-1133">Transmembrane helix</keyword>
<dbReference type="Gene3D" id="2.10.25.140">
    <property type="match status" value="1"/>
</dbReference>
<sequence length="932" mass="101088">MFRFSLPPSPTLVLAPVPLSQSIPNIIFLFQLLTRLVGGAKGGGSLGSESHHWTERFSLSPVVVGRGCAVCSPPHLSHALLHSSLNPHTHTYTAMRWLTQPVVIALAGFIVSTCISESSANVVFELRLKHFRNSFGRDTEGHCCSGYRDPQGQCTGTCRTKFRVCLNVYQEVIDPKSPCTFGEAVTPILGDNDVDFSNSDLGDFENPITFQLPSWQGTFSLVIEAWHEEANGTDTYVGPALITRLMTQRWLDLGDSWTADDHHTAHASLSYEYRVFCQEHYYGEGCRKWCKPRNDSFGHYVCNATGYLVCLEGWQGTKNYCITPICRAGCHATTGTCEHPNECKCHSGWDGPNCDQCVKYPGCLHGTCKKPWQCNCDEGWGGLFCNQDLNFCTNNRPCKNGATCFNTAPGSYSCECPPGFSGTNCEISNDTCATKPCRNGGTCLDTGDDNFVCQCPSGYTGQYCEVSGQSCRARPCHHGATCTDSPTGYKCRCRAGYEGTNCERGVNECASDPCLNGGSCVDEHDGFQCVCPVGFTGERCQTNIDDCEHRPCLNGGTCIDGIDSYVCRCVPGFQGTLCQTNVDDCRMLPCANGGTCIDRVNGFQCQCQAGWDGTQCTTKVPVPPSPCASSPCENGGQCVAAVDLAVGYRCSCPHGVGGPRCSIITSKSAAPHTDKVSEPMSTAKVILIVVFSVAVPIFAIFAVIAIVVLKKRRRRDLARQDEEARRENEQNMVHNAVNAVNKKCLEDHMIFNSLYPDKPLNTQPHYQHQDDFKKQQQHHHHQHQHHQQQQPSENTYTIIPNRSTKTLNTDVSRLSLADRLEKDFDALSPTRGTPTSEFSAPCKVLPDPHLARTHSHSDVYLKHGGSGGCGSGGGGGGGGVAGGSSSGGGSSDMHTSTNTLSSTCTPSTCTTPSSVFVIEEHYDDGSYIATEV</sequence>
<dbReference type="GO" id="GO:0045179">
    <property type="term" value="C:apical cortex"/>
    <property type="evidence" value="ECO:0007669"/>
    <property type="project" value="UniProtKB-ARBA"/>
</dbReference>
<dbReference type="Gene3D" id="2.10.25.10">
    <property type="entry name" value="Laminin"/>
    <property type="match status" value="8"/>
</dbReference>
<dbReference type="SMART" id="SM00051">
    <property type="entry name" value="DSL"/>
    <property type="match status" value="1"/>
</dbReference>
<dbReference type="CDD" id="cd00054">
    <property type="entry name" value="EGF_CA"/>
    <property type="match status" value="7"/>
</dbReference>
<evidence type="ECO:0000256" key="4">
    <source>
        <dbReference type="ARBA" id="ARBA00022536"/>
    </source>
</evidence>
<dbReference type="InterPro" id="IPR018097">
    <property type="entry name" value="EGF_Ca-bd_CS"/>
</dbReference>
<keyword evidence="8 16" id="KW-0677">Repeat</keyword>
<evidence type="ECO:0000256" key="8">
    <source>
        <dbReference type="ARBA" id="ARBA00022737"/>
    </source>
</evidence>
<evidence type="ECO:0000313" key="21">
    <source>
        <dbReference type="EMBL" id="KAK3860394.1"/>
    </source>
</evidence>
<dbReference type="InterPro" id="IPR011651">
    <property type="entry name" value="Notch_ligand_N"/>
</dbReference>
<feature type="domain" description="EGF-like" evidence="19">
    <location>
        <begin position="581"/>
        <end position="617"/>
    </location>
</feature>
<dbReference type="PROSITE" id="PS01187">
    <property type="entry name" value="EGF_CA"/>
    <property type="match status" value="2"/>
</dbReference>
<feature type="domain" description="EGF-like" evidence="19">
    <location>
        <begin position="322"/>
        <end position="355"/>
    </location>
</feature>
<evidence type="ECO:0000259" key="19">
    <source>
        <dbReference type="PROSITE" id="PS50026"/>
    </source>
</evidence>
<dbReference type="SMART" id="SM00181">
    <property type="entry name" value="EGF"/>
    <property type="match status" value="9"/>
</dbReference>
<name>A0AAE1JZ24_PETCI</name>
<dbReference type="GO" id="GO:0120025">
    <property type="term" value="C:plasma membrane bounded cell projection"/>
    <property type="evidence" value="ECO:0007669"/>
    <property type="project" value="UniProtKB-ARBA"/>
</dbReference>
<feature type="compositionally biased region" description="Basic residues" evidence="17">
    <location>
        <begin position="775"/>
        <end position="786"/>
    </location>
</feature>
<reference evidence="21" key="1">
    <citation type="submission" date="2023-10" db="EMBL/GenBank/DDBJ databases">
        <title>Genome assemblies of two species of porcelain crab, Petrolisthes cinctipes and Petrolisthes manimaculis (Anomura: Porcellanidae).</title>
        <authorList>
            <person name="Angst P."/>
        </authorList>
    </citation>
    <scope>NUCLEOTIDE SEQUENCE</scope>
    <source>
        <strain evidence="21">PB745_01</strain>
        <tissue evidence="21">Gill</tissue>
    </source>
</reference>
<keyword evidence="3" id="KW-1003">Cell membrane</keyword>
<dbReference type="InterPro" id="IPR013032">
    <property type="entry name" value="EGF-like_CS"/>
</dbReference>
<evidence type="ECO:0000256" key="18">
    <source>
        <dbReference type="SAM" id="Phobius"/>
    </source>
</evidence>
<dbReference type="PROSITE" id="PS00022">
    <property type="entry name" value="EGF_1"/>
    <property type="match status" value="8"/>
</dbReference>
<feature type="disulfide bond" evidence="14">
    <location>
        <begin position="345"/>
        <end position="354"/>
    </location>
</feature>
<dbReference type="GO" id="GO:0016330">
    <property type="term" value="P:second mitotic wave involved in compound eye morphogenesis"/>
    <property type="evidence" value="ECO:0007669"/>
    <property type="project" value="UniProtKB-ARBA"/>
</dbReference>
<dbReference type="GO" id="GO:0046331">
    <property type="term" value="P:lateral inhibition"/>
    <property type="evidence" value="ECO:0007669"/>
    <property type="project" value="UniProtKB-ARBA"/>
</dbReference>
<keyword evidence="12 14" id="KW-1015">Disulfide bond</keyword>
<dbReference type="Pfam" id="PF01414">
    <property type="entry name" value="DSL"/>
    <property type="match status" value="1"/>
</dbReference>
<feature type="domain" description="EGF-like" evidence="19">
    <location>
        <begin position="428"/>
        <end position="465"/>
    </location>
</feature>
<gene>
    <name evidence="21" type="ORF">Pcinc_033552</name>
</gene>
<dbReference type="GO" id="GO:0048018">
    <property type="term" value="F:receptor ligand activity"/>
    <property type="evidence" value="ECO:0007669"/>
    <property type="project" value="UniProtKB-ARBA"/>
</dbReference>
<evidence type="ECO:0000256" key="2">
    <source>
        <dbReference type="ARBA" id="ARBA00022473"/>
    </source>
</evidence>
<feature type="disulfide bond" evidence="15">
    <location>
        <begin position="277"/>
        <end position="286"/>
    </location>
</feature>
<feature type="disulfide bond" evidence="14">
    <location>
        <begin position="569"/>
        <end position="578"/>
    </location>
</feature>
<dbReference type="GO" id="GO:0007409">
    <property type="term" value="P:axonogenesis"/>
    <property type="evidence" value="ECO:0007669"/>
    <property type="project" value="UniProtKB-ARBA"/>
</dbReference>
<evidence type="ECO:0000256" key="7">
    <source>
        <dbReference type="ARBA" id="ARBA00022729"/>
    </source>
</evidence>
<dbReference type="Gene3D" id="2.60.40.3510">
    <property type="match status" value="1"/>
</dbReference>
<feature type="disulfide bond" evidence="14">
    <location>
        <begin position="416"/>
        <end position="425"/>
    </location>
</feature>
<dbReference type="GO" id="GO:0005509">
    <property type="term" value="F:calcium ion binding"/>
    <property type="evidence" value="ECO:0007669"/>
    <property type="project" value="InterPro"/>
</dbReference>
<dbReference type="PROSITE" id="PS01186">
    <property type="entry name" value="EGF_2"/>
    <property type="match status" value="7"/>
</dbReference>
<organism evidence="21 22">
    <name type="scientific">Petrolisthes cinctipes</name>
    <name type="common">Flat porcelain crab</name>
    <dbReference type="NCBI Taxonomy" id="88211"/>
    <lineage>
        <taxon>Eukaryota</taxon>
        <taxon>Metazoa</taxon>
        <taxon>Ecdysozoa</taxon>
        <taxon>Arthropoda</taxon>
        <taxon>Crustacea</taxon>
        <taxon>Multicrustacea</taxon>
        <taxon>Malacostraca</taxon>
        <taxon>Eumalacostraca</taxon>
        <taxon>Eucarida</taxon>
        <taxon>Decapoda</taxon>
        <taxon>Pleocyemata</taxon>
        <taxon>Anomura</taxon>
        <taxon>Galatheoidea</taxon>
        <taxon>Porcellanidae</taxon>
        <taxon>Petrolisthes</taxon>
    </lineage>
</organism>
<dbReference type="FunFam" id="2.10.25.10:FF:000247">
    <property type="entry name" value="Delta/notch like EGF repeat containing"/>
    <property type="match status" value="1"/>
</dbReference>
<keyword evidence="6" id="KW-0479">Metal-binding</keyword>
<keyword evidence="2 16" id="KW-0217">Developmental protein</keyword>
<dbReference type="InterPro" id="IPR001881">
    <property type="entry name" value="EGF-like_Ca-bd_dom"/>
</dbReference>
<dbReference type="FunFam" id="2.10.25.10:FF:000123">
    <property type="entry name" value="Crumbs homolog 1 (Drosophila)"/>
    <property type="match status" value="1"/>
</dbReference>
<dbReference type="EMBL" id="JAWQEG010004746">
    <property type="protein sequence ID" value="KAK3860394.1"/>
    <property type="molecule type" value="Genomic_DNA"/>
</dbReference>
<keyword evidence="13" id="KW-0325">Glycoprotein</keyword>
<evidence type="ECO:0000256" key="9">
    <source>
        <dbReference type="ARBA" id="ARBA00022837"/>
    </source>
</evidence>
<dbReference type="GO" id="GO:0030718">
    <property type="term" value="P:germ-line stem cell population maintenance"/>
    <property type="evidence" value="ECO:0007669"/>
    <property type="project" value="UniProtKB-ARBA"/>
</dbReference>
<protein>
    <recommendedName>
        <fullName evidence="16">Delta-like protein</fullName>
    </recommendedName>
</protein>
<dbReference type="GO" id="GO:0005886">
    <property type="term" value="C:plasma membrane"/>
    <property type="evidence" value="ECO:0007669"/>
    <property type="project" value="UniProtKB-SubCell"/>
</dbReference>
<dbReference type="PANTHER" id="PTHR24033">
    <property type="entry name" value="EGF-LIKE DOMAIN-CONTAINING PROTEIN"/>
    <property type="match status" value="1"/>
</dbReference>
<comment type="caution">
    <text evidence="21">The sequence shown here is derived from an EMBL/GenBank/DDBJ whole genome shotgun (WGS) entry which is preliminary data.</text>
</comment>
<dbReference type="PANTHER" id="PTHR24033:SF224">
    <property type="entry name" value="C-TYPE LECTIN"/>
    <property type="match status" value="1"/>
</dbReference>
<keyword evidence="7 16" id="KW-0732">Signal</keyword>
<feature type="domain" description="EGF-like" evidence="19">
    <location>
        <begin position="543"/>
        <end position="579"/>
    </location>
</feature>
<feature type="domain" description="EGF-like" evidence="19">
    <location>
        <begin position="388"/>
        <end position="426"/>
    </location>
</feature>
<feature type="disulfide bond" evidence="14">
    <location>
        <begin position="455"/>
        <end position="464"/>
    </location>
</feature>
<feature type="domain" description="EGF-like" evidence="19">
    <location>
        <begin position="623"/>
        <end position="662"/>
    </location>
</feature>
<evidence type="ECO:0000256" key="5">
    <source>
        <dbReference type="ARBA" id="ARBA00022692"/>
    </source>
</evidence>
<dbReference type="PROSITE" id="PS50026">
    <property type="entry name" value="EGF_3"/>
    <property type="match status" value="8"/>
</dbReference>
<feature type="transmembrane region" description="Helical" evidence="18">
    <location>
        <begin position="685"/>
        <end position="709"/>
    </location>
</feature>
<dbReference type="PROSITE" id="PS51051">
    <property type="entry name" value="DSL"/>
    <property type="match status" value="1"/>
</dbReference>
<keyword evidence="5 16" id="KW-0812">Transmembrane</keyword>
<dbReference type="Pfam" id="PF07657">
    <property type="entry name" value="MNNL"/>
    <property type="match status" value="1"/>
</dbReference>
<dbReference type="FunFam" id="2.10.25.10:FF:000659">
    <property type="entry name" value="Crumbs cell polarity complex component 2b"/>
    <property type="match status" value="1"/>
</dbReference>
<keyword evidence="11 16" id="KW-0472">Membrane</keyword>
<evidence type="ECO:0000256" key="3">
    <source>
        <dbReference type="ARBA" id="ARBA00022475"/>
    </source>
</evidence>
<feature type="domain" description="EGF-like" evidence="19">
    <location>
        <begin position="505"/>
        <end position="541"/>
    </location>
</feature>
<feature type="disulfide bond" evidence="14">
    <location>
        <begin position="652"/>
        <end position="661"/>
    </location>
</feature>
<dbReference type="PROSITE" id="PS00010">
    <property type="entry name" value="ASX_HYDROXYL"/>
    <property type="match status" value="4"/>
</dbReference>
<feature type="disulfide bond" evidence="14">
    <location>
        <begin position="531"/>
        <end position="540"/>
    </location>
</feature>
<dbReference type="Pfam" id="PF12661">
    <property type="entry name" value="hEGF"/>
    <property type="match status" value="2"/>
</dbReference>
<feature type="disulfide bond" evidence="14">
    <location>
        <begin position="493"/>
        <end position="502"/>
    </location>
</feature>
<evidence type="ECO:0000256" key="15">
    <source>
        <dbReference type="PROSITE-ProRule" id="PRU00377"/>
    </source>
</evidence>
<feature type="compositionally biased region" description="Low complexity" evidence="17">
    <location>
        <begin position="895"/>
        <end position="909"/>
    </location>
</feature>
<keyword evidence="9" id="KW-0106">Calcium</keyword>
<evidence type="ECO:0000256" key="11">
    <source>
        <dbReference type="ARBA" id="ARBA00023136"/>
    </source>
</evidence>
<evidence type="ECO:0000256" key="17">
    <source>
        <dbReference type="SAM" id="MobiDB-lite"/>
    </source>
</evidence>
<evidence type="ECO:0000259" key="20">
    <source>
        <dbReference type="PROSITE" id="PS51051"/>
    </source>
</evidence>
<comment type="caution">
    <text evidence="14">Lacks conserved residue(s) required for the propagation of feature annotation.</text>
</comment>
<evidence type="ECO:0000313" key="22">
    <source>
        <dbReference type="Proteomes" id="UP001286313"/>
    </source>
</evidence>
<keyword evidence="22" id="KW-1185">Reference proteome</keyword>
<feature type="disulfide bond" evidence="14">
    <location>
        <begin position="607"/>
        <end position="616"/>
    </location>
</feature>
<evidence type="ECO:0000256" key="1">
    <source>
        <dbReference type="ARBA" id="ARBA00004251"/>
    </source>
</evidence>
<dbReference type="GO" id="GO:0042063">
    <property type="term" value="P:gliogenesis"/>
    <property type="evidence" value="ECO:0007669"/>
    <property type="project" value="UniProtKB-ARBA"/>
</dbReference>
<evidence type="ECO:0000256" key="6">
    <source>
        <dbReference type="ARBA" id="ARBA00022723"/>
    </source>
</evidence>
<feature type="disulfide bond" evidence="15">
    <location>
        <begin position="290"/>
        <end position="302"/>
    </location>
</feature>
<dbReference type="AlphaFoldDB" id="A0AAE1JZ24"/>
<dbReference type="Proteomes" id="UP001286313">
    <property type="component" value="Unassembled WGS sequence"/>
</dbReference>